<evidence type="ECO:0000313" key="2">
    <source>
        <dbReference type="EMBL" id="CCH67811.1"/>
    </source>
</evidence>
<reference evidence="2 3" key="1">
    <citation type="submission" date="2012-05" db="EMBL/GenBank/DDBJ databases">
        <authorList>
            <person name="Hilton J."/>
        </authorList>
    </citation>
    <scope>NUCLEOTIDE SEQUENCE [LARGE SCALE GENOMIC DNA]</scope>
    <source>
        <strain evidence="2 3">HH01</strain>
    </source>
</reference>
<keyword evidence="1" id="KW-0472">Membrane</keyword>
<dbReference type="Proteomes" id="UP000053051">
    <property type="component" value="Unassembled WGS sequence"/>
</dbReference>
<keyword evidence="1" id="KW-0812">Transmembrane</keyword>
<protein>
    <submittedName>
        <fullName evidence="2">Uncharacterized protein</fullName>
    </submittedName>
</protein>
<evidence type="ECO:0000256" key="1">
    <source>
        <dbReference type="SAM" id="Phobius"/>
    </source>
</evidence>
<keyword evidence="3" id="KW-1185">Reference proteome</keyword>
<reference evidence="3" key="2">
    <citation type="submission" date="2016-01" db="EMBL/GenBank/DDBJ databases">
        <title>Diatom-associated endosymboitic cyanobacterium lacks core nitrogen metabolism enzymes.</title>
        <authorList>
            <person name="Hilton J.A."/>
            <person name="Foster R.A."/>
            <person name="Tripp H.J."/>
            <person name="Carter B.J."/>
            <person name="Zehr J.P."/>
            <person name="Villareal T.A."/>
        </authorList>
    </citation>
    <scope>NUCLEOTIDE SEQUENCE [LARGE SCALE GENOMIC DNA]</scope>
    <source>
        <strain evidence="3">HH01</strain>
    </source>
</reference>
<organism evidence="2 3">
    <name type="scientific">Richelia intracellularis HH01</name>
    <dbReference type="NCBI Taxonomy" id="1165094"/>
    <lineage>
        <taxon>Bacteria</taxon>
        <taxon>Bacillati</taxon>
        <taxon>Cyanobacteriota</taxon>
        <taxon>Cyanophyceae</taxon>
        <taxon>Nostocales</taxon>
        <taxon>Nostocaceae</taxon>
        <taxon>Richelia</taxon>
    </lineage>
</organism>
<feature type="transmembrane region" description="Helical" evidence="1">
    <location>
        <begin position="25"/>
        <end position="43"/>
    </location>
</feature>
<gene>
    <name evidence="2" type="ORF">RINTHH_16560</name>
</gene>
<name>M1X627_9NOST</name>
<keyword evidence="1" id="KW-1133">Transmembrane helix</keyword>
<dbReference type="EMBL" id="CAIY01000067">
    <property type="protein sequence ID" value="CCH67811.1"/>
    <property type="molecule type" value="Genomic_DNA"/>
</dbReference>
<dbReference type="OrthoDB" id="466365at2"/>
<dbReference type="STRING" id="1165094.RINTHH_16560"/>
<comment type="caution">
    <text evidence="2">The sequence shown here is derived from an EMBL/GenBank/DDBJ whole genome shotgun (WGS) entry which is preliminary data.</text>
</comment>
<proteinExistence type="predicted"/>
<dbReference type="AlphaFoldDB" id="M1X627"/>
<sequence length="97" mass="10835">MRVWIACFTLIFILAKLFDWAQQFSLPLPVCILGGVFLSLVSNHEKLFGSSLRNTLGTAIEKSNESLQINVSTSESASFPLINSYPQDNILEVENKE</sequence>
<evidence type="ECO:0000313" key="3">
    <source>
        <dbReference type="Proteomes" id="UP000053051"/>
    </source>
</evidence>
<accession>M1X627</accession>